<evidence type="ECO:0000259" key="1">
    <source>
        <dbReference type="Pfam" id="PF26634"/>
    </source>
</evidence>
<comment type="caution">
    <text evidence="2">The sequence shown here is derived from an EMBL/GenBank/DDBJ whole genome shotgun (WGS) entry which is preliminary data.</text>
</comment>
<evidence type="ECO:0000313" key="3">
    <source>
        <dbReference type="Proteomes" id="UP001458880"/>
    </source>
</evidence>
<reference evidence="2 3" key="1">
    <citation type="journal article" date="2024" name="BMC Genomics">
        <title>De novo assembly and annotation of Popillia japonica's genome with initial clues to its potential as an invasive pest.</title>
        <authorList>
            <person name="Cucini C."/>
            <person name="Boschi S."/>
            <person name="Funari R."/>
            <person name="Cardaioli E."/>
            <person name="Iannotti N."/>
            <person name="Marturano G."/>
            <person name="Paoli F."/>
            <person name="Bruttini M."/>
            <person name="Carapelli A."/>
            <person name="Frati F."/>
            <person name="Nardi F."/>
        </authorList>
    </citation>
    <scope>NUCLEOTIDE SEQUENCE [LARGE SCALE GENOMIC DNA]</scope>
    <source>
        <strain evidence="2">DMR45628</strain>
    </source>
</reference>
<dbReference type="PANTHER" id="PTHR35374:SF1">
    <property type="entry name" value="PROTEIN KINASE DOMAIN-CONTAINING PROTEIN"/>
    <property type="match status" value="1"/>
</dbReference>
<evidence type="ECO:0000313" key="2">
    <source>
        <dbReference type="EMBL" id="KAK9744514.1"/>
    </source>
</evidence>
<gene>
    <name evidence="2" type="ORF">QE152_g7669</name>
</gene>
<protein>
    <recommendedName>
        <fullName evidence="1">DUF8207 domain-containing protein</fullName>
    </recommendedName>
</protein>
<dbReference type="EMBL" id="JASPKY010000057">
    <property type="protein sequence ID" value="KAK9744514.1"/>
    <property type="molecule type" value="Genomic_DNA"/>
</dbReference>
<name>A0AAW1MEF2_POPJA</name>
<dbReference type="PANTHER" id="PTHR35374">
    <property type="entry name" value="CYCLIN-DEPENDENT KINASE 11A-LIKE"/>
    <property type="match status" value="1"/>
</dbReference>
<keyword evidence="3" id="KW-1185">Reference proteome</keyword>
<accession>A0AAW1MEF2</accession>
<dbReference type="AlphaFoldDB" id="A0AAW1MEF2"/>
<dbReference type="Proteomes" id="UP001458880">
    <property type="component" value="Unassembled WGS sequence"/>
</dbReference>
<proteinExistence type="predicted"/>
<sequence length="112" mass="12817">MLDEKPDLVDDLFGSLNPLLKKYIDGYLSDTKGIYDISYGIKFDPKTSNLTLGSAKIDFKGDNIIVDNKPYKGTPGLYELIYKTRPGKYTEEDAATYYDIMQQTHIHKRKNN</sequence>
<dbReference type="InterPro" id="IPR058520">
    <property type="entry name" value="DUF8207"/>
</dbReference>
<organism evidence="2 3">
    <name type="scientific">Popillia japonica</name>
    <name type="common">Japanese beetle</name>
    <dbReference type="NCBI Taxonomy" id="7064"/>
    <lineage>
        <taxon>Eukaryota</taxon>
        <taxon>Metazoa</taxon>
        <taxon>Ecdysozoa</taxon>
        <taxon>Arthropoda</taxon>
        <taxon>Hexapoda</taxon>
        <taxon>Insecta</taxon>
        <taxon>Pterygota</taxon>
        <taxon>Neoptera</taxon>
        <taxon>Endopterygota</taxon>
        <taxon>Coleoptera</taxon>
        <taxon>Polyphaga</taxon>
        <taxon>Scarabaeiformia</taxon>
        <taxon>Scarabaeidae</taxon>
        <taxon>Rutelinae</taxon>
        <taxon>Popillia</taxon>
    </lineage>
</organism>
<dbReference type="Pfam" id="PF26634">
    <property type="entry name" value="DUF8207"/>
    <property type="match status" value="1"/>
</dbReference>
<feature type="domain" description="DUF8207" evidence="1">
    <location>
        <begin position="35"/>
        <end position="112"/>
    </location>
</feature>